<dbReference type="InterPro" id="IPR010982">
    <property type="entry name" value="Lambda_DNA-bd_dom_sf"/>
</dbReference>
<reference evidence="3 4" key="1">
    <citation type="submission" date="2018-05" db="EMBL/GenBank/DDBJ databases">
        <title>Genomic Encyclopedia of Type Strains, Phase IV (KMG-IV): sequencing the most valuable type-strain genomes for metagenomic binning, comparative biology and taxonomic classification.</title>
        <authorList>
            <person name="Goeker M."/>
        </authorList>
    </citation>
    <scope>NUCLEOTIDE SEQUENCE [LARGE SCALE GENOMIC DNA]</scope>
    <source>
        <strain evidence="3 4">DSM 28556</strain>
    </source>
</reference>
<dbReference type="RefSeq" id="WP_110396715.1">
    <property type="nucleotide sequence ID" value="NZ_JADIJL010000001.1"/>
</dbReference>
<accession>A0A2V3VT21</accession>
<dbReference type="InterPro" id="IPR011051">
    <property type="entry name" value="RmlC_Cupin_sf"/>
</dbReference>
<dbReference type="InterPro" id="IPR014710">
    <property type="entry name" value="RmlC-like_jellyroll"/>
</dbReference>
<dbReference type="Proteomes" id="UP000247978">
    <property type="component" value="Unassembled WGS sequence"/>
</dbReference>
<dbReference type="PANTHER" id="PTHR46797:SF1">
    <property type="entry name" value="METHYLPHOSPHONATE SYNTHASE"/>
    <property type="match status" value="1"/>
</dbReference>
<dbReference type="InterPro" id="IPR001387">
    <property type="entry name" value="Cro/C1-type_HTH"/>
</dbReference>
<dbReference type="Gene3D" id="1.10.260.40">
    <property type="entry name" value="lambda repressor-like DNA-binding domains"/>
    <property type="match status" value="1"/>
</dbReference>
<protein>
    <submittedName>
        <fullName evidence="3">XRE family transcriptional regulator</fullName>
    </submittedName>
</protein>
<keyword evidence="4" id="KW-1185">Reference proteome</keyword>
<dbReference type="Gene3D" id="2.60.120.10">
    <property type="entry name" value="Jelly Rolls"/>
    <property type="match status" value="1"/>
</dbReference>
<dbReference type="GO" id="GO:0005829">
    <property type="term" value="C:cytosol"/>
    <property type="evidence" value="ECO:0007669"/>
    <property type="project" value="TreeGrafter"/>
</dbReference>
<dbReference type="GO" id="GO:0003677">
    <property type="term" value="F:DNA binding"/>
    <property type="evidence" value="ECO:0007669"/>
    <property type="project" value="UniProtKB-KW"/>
</dbReference>
<evidence type="ECO:0000259" key="2">
    <source>
        <dbReference type="PROSITE" id="PS50943"/>
    </source>
</evidence>
<dbReference type="CDD" id="cd00093">
    <property type="entry name" value="HTH_XRE"/>
    <property type="match status" value="1"/>
</dbReference>
<dbReference type="PANTHER" id="PTHR46797">
    <property type="entry name" value="HTH-TYPE TRANSCRIPTIONAL REGULATOR"/>
    <property type="match status" value="1"/>
</dbReference>
<evidence type="ECO:0000256" key="1">
    <source>
        <dbReference type="ARBA" id="ARBA00023125"/>
    </source>
</evidence>
<dbReference type="SUPFAM" id="SSF47413">
    <property type="entry name" value="lambda repressor-like DNA-binding domains"/>
    <property type="match status" value="1"/>
</dbReference>
<feature type="domain" description="HTH cro/C1-type" evidence="2">
    <location>
        <begin position="7"/>
        <end position="61"/>
    </location>
</feature>
<evidence type="ECO:0000313" key="3">
    <source>
        <dbReference type="EMBL" id="PXW83858.1"/>
    </source>
</evidence>
<dbReference type="SUPFAM" id="SSF51182">
    <property type="entry name" value="RmlC-like cupins"/>
    <property type="match status" value="1"/>
</dbReference>
<dbReference type="InterPro" id="IPR050807">
    <property type="entry name" value="TransReg_Diox_bact_type"/>
</dbReference>
<keyword evidence="1" id="KW-0238">DNA-binding</keyword>
<proteinExistence type="predicted"/>
<dbReference type="SMART" id="SM00530">
    <property type="entry name" value="HTH_XRE"/>
    <property type="match status" value="1"/>
</dbReference>
<dbReference type="Pfam" id="PF07883">
    <property type="entry name" value="Cupin_2"/>
    <property type="match status" value="1"/>
</dbReference>
<organism evidence="3 4">
    <name type="scientific">Pseudogracilibacillus auburnensis</name>
    <dbReference type="NCBI Taxonomy" id="1494959"/>
    <lineage>
        <taxon>Bacteria</taxon>
        <taxon>Bacillati</taxon>
        <taxon>Bacillota</taxon>
        <taxon>Bacilli</taxon>
        <taxon>Bacillales</taxon>
        <taxon>Bacillaceae</taxon>
        <taxon>Pseudogracilibacillus</taxon>
    </lineage>
</organism>
<dbReference type="CDD" id="cd02209">
    <property type="entry name" value="cupin_XRE_C"/>
    <property type="match status" value="1"/>
</dbReference>
<dbReference type="EMBL" id="QJJQ01000014">
    <property type="protein sequence ID" value="PXW83858.1"/>
    <property type="molecule type" value="Genomic_DNA"/>
</dbReference>
<evidence type="ECO:0000313" key="4">
    <source>
        <dbReference type="Proteomes" id="UP000247978"/>
    </source>
</evidence>
<sequence>MFDGGKIRELRMKRGYSLKTLAEKSNVSISIISKIERNNVDPSVTILYRICNGLDVSITELLGEDSGSSNILRKEDRNVVVFPQSNSKYELLTPVYNGDLEMIKIYLEAGQSDKNLVSHSGEECGVVLEGSMTVILDNKEHILNEGDSICFNSGIPHRFFNHTNKQSISIWAMNKK</sequence>
<dbReference type="Pfam" id="PF01381">
    <property type="entry name" value="HTH_3"/>
    <property type="match status" value="1"/>
</dbReference>
<dbReference type="AlphaFoldDB" id="A0A2V3VT21"/>
<dbReference type="GO" id="GO:0003700">
    <property type="term" value="F:DNA-binding transcription factor activity"/>
    <property type="evidence" value="ECO:0007669"/>
    <property type="project" value="TreeGrafter"/>
</dbReference>
<dbReference type="PROSITE" id="PS50943">
    <property type="entry name" value="HTH_CROC1"/>
    <property type="match status" value="1"/>
</dbReference>
<dbReference type="InterPro" id="IPR013096">
    <property type="entry name" value="Cupin_2"/>
</dbReference>
<name>A0A2V3VT21_9BACI</name>
<gene>
    <name evidence="3" type="ORF">DFR56_114143</name>
</gene>
<comment type="caution">
    <text evidence="3">The sequence shown here is derived from an EMBL/GenBank/DDBJ whole genome shotgun (WGS) entry which is preliminary data.</text>
</comment>